<dbReference type="Proteomes" id="UP000203733">
    <property type="component" value="Segment"/>
</dbReference>
<evidence type="ECO:0000313" key="1">
    <source>
        <dbReference type="EMBL" id="ABO45366.1"/>
    </source>
</evidence>
<accession>A4L1Z6</accession>
<dbReference type="RefSeq" id="YP_001111300.1">
    <property type="nucleotide sequence ID" value="NC_009240.1"/>
</dbReference>
<reference evidence="1 2" key="1">
    <citation type="journal article" date="2007" name="J. Virol.">
        <title>The genome of Gryllus bimaculatus nudivirus indicates an ancient diversification of baculovirus-related nonoccluded nudiviruses of insects.</title>
        <authorList>
            <person name="Wang Y."/>
            <person name="Kleespies R.G."/>
            <person name="Huger A.M."/>
            <person name="Jehle J.A."/>
        </authorList>
    </citation>
    <scope>NUCLEOTIDE SEQUENCE [LARGE SCALE GENOMIC DNA]</scope>
</reference>
<proteinExistence type="predicted"/>
<dbReference type="EMBL" id="EF203088">
    <property type="protein sequence ID" value="ABO45366.1"/>
    <property type="molecule type" value="Genomic_DNA"/>
</dbReference>
<protein>
    <submittedName>
        <fullName evidence="1">Uncharacterized protein</fullName>
    </submittedName>
</protein>
<sequence>MYFFGFSDLVPLLSEYDSSELTFLYQIYTNNSSSEEEKYKLLRTIRIIKKKISDNEKNKKSKDSIFFDALTNLINAKDREPPMNVIYDKEKGVKKITSKCVDEAQITKTYILQDKSNYKKLININNHKLINKQNLGITILMINVDKICSEQYPVFMNNFKYISEIRFIEWTRIISNKFKHIPKNLSIHSKYGLLANKLIYLKEKKYITLYEYCSIIGMMTLNSFNLDYLTDIFKNFHYKIIQSFYILLSLENDKKTIEQVNELSQNFDLFIPRENFVLTESYKDAIYWFHVPNTAVWFVYTKGKFHTHGKFLSRDHYDLFHKLNGINSENAIFKGFVNEYKLHLVKVDCITTDGGRDWNASIDIVRNTLKEDCALKTINDLPQKISKKFLTNFYFVKSFDKQIYKLLF</sequence>
<organism evidence="1 2">
    <name type="scientific">Gryllus bimaculatus nudivirus</name>
    <dbReference type="NCBI Taxonomy" id="432587"/>
    <lineage>
        <taxon>Viruses</taxon>
        <taxon>Viruses incertae sedis</taxon>
        <taxon>Naldaviricetes</taxon>
        <taxon>Lefavirales</taxon>
        <taxon>Nudiviridae</taxon>
        <taxon>Alphanudivirus</taxon>
        <taxon>Alphanudivirus grybimaculati</taxon>
    </lineage>
</organism>
<dbReference type="OrthoDB" id="9010at10239"/>
<evidence type="ECO:0000313" key="2">
    <source>
        <dbReference type="Proteomes" id="UP000203733"/>
    </source>
</evidence>
<dbReference type="GeneID" id="4960866"/>
<dbReference type="KEGG" id="vg:4960866"/>
<keyword evidence="2" id="KW-1185">Reference proteome</keyword>
<name>A4L1Z6_9VIRU</name>